<dbReference type="EMBL" id="JAIRAU010000045">
    <property type="protein sequence ID" value="MBZ5713942.1"/>
    <property type="molecule type" value="Genomic_DNA"/>
</dbReference>
<feature type="signal peptide" evidence="3">
    <location>
        <begin position="1"/>
        <end position="26"/>
    </location>
</feature>
<feature type="compositionally biased region" description="Pro residues" evidence="1">
    <location>
        <begin position="161"/>
        <end position="175"/>
    </location>
</feature>
<keyword evidence="2" id="KW-1133">Transmembrane helix</keyword>
<accession>A0ABS7U0S5</accession>
<feature type="transmembrane region" description="Helical" evidence="2">
    <location>
        <begin position="247"/>
        <end position="268"/>
    </location>
</feature>
<evidence type="ECO:0000256" key="2">
    <source>
        <dbReference type="SAM" id="Phobius"/>
    </source>
</evidence>
<organism evidence="4 5">
    <name type="scientific">Nannocystis pusilla</name>
    <dbReference type="NCBI Taxonomy" id="889268"/>
    <lineage>
        <taxon>Bacteria</taxon>
        <taxon>Pseudomonadati</taxon>
        <taxon>Myxococcota</taxon>
        <taxon>Polyangia</taxon>
        <taxon>Nannocystales</taxon>
        <taxon>Nannocystaceae</taxon>
        <taxon>Nannocystis</taxon>
    </lineage>
</organism>
<keyword evidence="2" id="KW-0472">Membrane</keyword>
<sequence>MLHLPRSAARRLLVVVVAACSATASAEPPVPRAFDECIQLRKAGKPREALPRCRAAYDALPLATVEEALHDRSLVVWETHYTYEDAQGVARDPALLCEEVAFLRAYLAFLDTHVSVDTRPADRRDAKRLLKDLGAALGDHRCEIPEVELVPVHAVAEPRVEPPPPAPPPSPPPPARAARPLRVSGGVFLGAGIVLASVTAIPLTLGEAAERQHSLVVNGAYPMGHVPKDVLEADAQLAATGVRLNRIAGGLVAAAGAALIAGITMLAVDGHRHRRAQRFAQRPRVRLAGPRLAVEF</sequence>
<comment type="caution">
    <text evidence="4">The sequence shown here is derived from an EMBL/GenBank/DDBJ whole genome shotgun (WGS) entry which is preliminary data.</text>
</comment>
<reference evidence="4" key="1">
    <citation type="submission" date="2021-08" db="EMBL/GenBank/DDBJ databases">
        <authorList>
            <person name="Stevens D.C."/>
        </authorList>
    </citation>
    <scope>NUCLEOTIDE SEQUENCE</scope>
    <source>
        <strain evidence="4">DSM 53165</strain>
    </source>
</reference>
<protein>
    <submittedName>
        <fullName evidence="4">Uncharacterized protein</fullName>
    </submittedName>
</protein>
<name>A0ABS7U0S5_9BACT</name>
<evidence type="ECO:0000256" key="1">
    <source>
        <dbReference type="SAM" id="MobiDB-lite"/>
    </source>
</evidence>
<evidence type="ECO:0000313" key="5">
    <source>
        <dbReference type="Proteomes" id="UP001139031"/>
    </source>
</evidence>
<proteinExistence type="predicted"/>
<evidence type="ECO:0000256" key="3">
    <source>
        <dbReference type="SAM" id="SignalP"/>
    </source>
</evidence>
<keyword evidence="2" id="KW-0812">Transmembrane</keyword>
<gene>
    <name evidence="4" type="ORF">K7C98_32320</name>
</gene>
<evidence type="ECO:0000313" key="4">
    <source>
        <dbReference type="EMBL" id="MBZ5713942.1"/>
    </source>
</evidence>
<dbReference type="Proteomes" id="UP001139031">
    <property type="component" value="Unassembled WGS sequence"/>
</dbReference>
<feature type="chain" id="PRO_5045837811" evidence="3">
    <location>
        <begin position="27"/>
        <end position="296"/>
    </location>
</feature>
<keyword evidence="5" id="KW-1185">Reference proteome</keyword>
<keyword evidence="3" id="KW-0732">Signal</keyword>
<feature type="region of interest" description="Disordered" evidence="1">
    <location>
        <begin position="158"/>
        <end position="178"/>
    </location>
</feature>
<dbReference type="RefSeq" id="WP_224195677.1">
    <property type="nucleotide sequence ID" value="NZ_JAIRAU010000045.1"/>
</dbReference>